<keyword evidence="7" id="KW-0812">Transmembrane</keyword>
<evidence type="ECO:0000259" key="8">
    <source>
        <dbReference type="PROSITE" id="PS50049"/>
    </source>
</evidence>
<dbReference type="GO" id="GO:0005125">
    <property type="term" value="F:cytokine activity"/>
    <property type="evidence" value="ECO:0007669"/>
    <property type="project" value="UniProtKB-KW"/>
</dbReference>
<keyword evidence="7" id="KW-1133">Transmembrane helix</keyword>
<evidence type="ECO:0000256" key="4">
    <source>
        <dbReference type="ARBA" id="ARBA00022525"/>
    </source>
</evidence>
<reference evidence="9" key="1">
    <citation type="thesis" date="2020" institute="ProQuest LLC" country="789 East Eisenhower Parkway, Ann Arbor, MI, USA">
        <title>Comparative Genomics and Chromosome Evolution.</title>
        <authorList>
            <person name="Mudd A.B."/>
        </authorList>
    </citation>
    <scope>NUCLEOTIDE SEQUENCE</scope>
    <source>
        <strain evidence="9">Female2</strain>
        <tissue evidence="9">Blood</tissue>
    </source>
</reference>
<comment type="similarity">
    <text evidence="2">Belongs to the tumor necrosis factor family.</text>
</comment>
<dbReference type="EMBL" id="JAACNH010002180">
    <property type="protein sequence ID" value="KAG8429888.1"/>
    <property type="molecule type" value="Genomic_DNA"/>
</dbReference>
<protein>
    <recommendedName>
        <fullName evidence="8">THD domain-containing protein</fullName>
    </recommendedName>
</protein>
<keyword evidence="3" id="KW-0202">Cytokine</keyword>
<dbReference type="GO" id="GO:0005164">
    <property type="term" value="F:tumor necrosis factor receptor binding"/>
    <property type="evidence" value="ECO:0007669"/>
    <property type="project" value="InterPro"/>
</dbReference>
<organism evidence="9 10">
    <name type="scientific">Hymenochirus boettgeri</name>
    <name type="common">Congo dwarf clawed frog</name>
    <dbReference type="NCBI Taxonomy" id="247094"/>
    <lineage>
        <taxon>Eukaryota</taxon>
        <taxon>Metazoa</taxon>
        <taxon>Chordata</taxon>
        <taxon>Craniata</taxon>
        <taxon>Vertebrata</taxon>
        <taxon>Euteleostomi</taxon>
        <taxon>Amphibia</taxon>
        <taxon>Batrachia</taxon>
        <taxon>Anura</taxon>
        <taxon>Pipoidea</taxon>
        <taxon>Pipidae</taxon>
        <taxon>Pipinae</taxon>
        <taxon>Hymenochirus</taxon>
    </lineage>
</organism>
<evidence type="ECO:0000256" key="2">
    <source>
        <dbReference type="ARBA" id="ARBA00008670"/>
    </source>
</evidence>
<comment type="caution">
    <text evidence="9">The sequence shown here is derived from an EMBL/GenBank/DDBJ whole genome shotgun (WGS) entry which is preliminary data.</text>
</comment>
<keyword evidence="7" id="KW-0472">Membrane</keyword>
<dbReference type="InterPro" id="IPR051748">
    <property type="entry name" value="TNF_Ligand_Superfamily"/>
</dbReference>
<dbReference type="GO" id="GO:0006955">
    <property type="term" value="P:immune response"/>
    <property type="evidence" value="ECO:0007669"/>
    <property type="project" value="InterPro"/>
</dbReference>
<dbReference type="GO" id="GO:0016020">
    <property type="term" value="C:membrane"/>
    <property type="evidence" value="ECO:0007669"/>
    <property type="project" value="InterPro"/>
</dbReference>
<keyword evidence="10" id="KW-1185">Reference proteome</keyword>
<dbReference type="GO" id="GO:0030890">
    <property type="term" value="P:positive regulation of B cell proliferation"/>
    <property type="evidence" value="ECO:0007669"/>
    <property type="project" value="TreeGrafter"/>
</dbReference>
<comment type="subcellular location">
    <subcellularLocation>
        <location evidence="1">Secreted</location>
    </subcellularLocation>
</comment>
<sequence>MSHMVTVCGSLKLAQGLWGGTGAWLGVIVCIVALVCQSIHIGNLQVELSMMQKSREELTVKVKTHYNMKQEIVSLYPRQKRQLAGGRKQRHNGNRSFLHLVPGNFSSYESLDTTVISWKVSLKEGRSLDVLGESVIVKNSGIYSIYSQVLYSDNRFTMGHLVTRKMEGDSESDEVLLRCVQSMPSDHSMAYNTCYSA</sequence>
<gene>
    <name evidence="9" type="ORF">GDO86_018945</name>
</gene>
<feature type="non-terminal residue" evidence="9">
    <location>
        <position position="197"/>
    </location>
</feature>
<keyword evidence="5" id="KW-1015">Disulfide bond</keyword>
<dbReference type="GO" id="GO:0005615">
    <property type="term" value="C:extracellular space"/>
    <property type="evidence" value="ECO:0007669"/>
    <property type="project" value="UniProtKB-KW"/>
</dbReference>
<evidence type="ECO:0000256" key="5">
    <source>
        <dbReference type="ARBA" id="ARBA00023157"/>
    </source>
</evidence>
<dbReference type="OrthoDB" id="6159739at2759"/>
<dbReference type="PANTHER" id="PTHR15151">
    <property type="entry name" value="PROTEIN EIGER"/>
    <property type="match status" value="1"/>
</dbReference>
<dbReference type="InterPro" id="IPR006052">
    <property type="entry name" value="TNF_dom"/>
</dbReference>
<dbReference type="InterPro" id="IPR008983">
    <property type="entry name" value="Tumour_necrosis_fac-like_dom"/>
</dbReference>
<dbReference type="Gene3D" id="2.60.120.40">
    <property type="match status" value="1"/>
</dbReference>
<keyword evidence="4" id="KW-0964">Secreted</keyword>
<evidence type="ECO:0000256" key="1">
    <source>
        <dbReference type="ARBA" id="ARBA00004613"/>
    </source>
</evidence>
<name>A0A8T2IGM6_9PIPI</name>
<dbReference type="AlphaFoldDB" id="A0A8T2IGM6"/>
<evidence type="ECO:0000313" key="10">
    <source>
        <dbReference type="Proteomes" id="UP000812440"/>
    </source>
</evidence>
<feature type="domain" description="THD" evidence="8">
    <location>
        <begin position="96"/>
        <end position="197"/>
    </location>
</feature>
<accession>A0A8T2IGM6</accession>
<evidence type="ECO:0000256" key="3">
    <source>
        <dbReference type="ARBA" id="ARBA00022514"/>
    </source>
</evidence>
<dbReference type="PROSITE" id="PS50049">
    <property type="entry name" value="THD_2"/>
    <property type="match status" value="1"/>
</dbReference>
<feature type="transmembrane region" description="Helical" evidence="7">
    <location>
        <begin position="23"/>
        <end position="46"/>
    </location>
</feature>
<dbReference type="SUPFAM" id="SSF49842">
    <property type="entry name" value="TNF-like"/>
    <property type="match status" value="1"/>
</dbReference>
<dbReference type="Proteomes" id="UP000812440">
    <property type="component" value="Unassembled WGS sequence"/>
</dbReference>
<keyword evidence="6" id="KW-0325">Glycoprotein</keyword>
<evidence type="ECO:0000256" key="6">
    <source>
        <dbReference type="ARBA" id="ARBA00023180"/>
    </source>
</evidence>
<evidence type="ECO:0000256" key="7">
    <source>
        <dbReference type="SAM" id="Phobius"/>
    </source>
</evidence>
<dbReference type="PANTHER" id="PTHR15151:SF12">
    <property type="entry name" value="TUMOR NECROSIS FACTOR LIGAND SUPERFAMILY MEMBER 13"/>
    <property type="match status" value="1"/>
</dbReference>
<proteinExistence type="inferred from homology"/>
<evidence type="ECO:0000313" key="9">
    <source>
        <dbReference type="EMBL" id="KAG8429888.1"/>
    </source>
</evidence>